<evidence type="ECO:0008006" key="4">
    <source>
        <dbReference type="Google" id="ProtNLM"/>
    </source>
</evidence>
<dbReference type="EMBL" id="FOPJ01000003">
    <property type="protein sequence ID" value="SFG38606.1"/>
    <property type="molecule type" value="Genomic_DNA"/>
</dbReference>
<proteinExistence type="predicted"/>
<evidence type="ECO:0000313" key="3">
    <source>
        <dbReference type="Proteomes" id="UP000199065"/>
    </source>
</evidence>
<feature type="chain" id="PRO_5011475706" description="LytR cell envelope-related transcriptional attenuator" evidence="1">
    <location>
        <begin position="26"/>
        <end position="185"/>
    </location>
</feature>
<dbReference type="Proteomes" id="UP000199065">
    <property type="component" value="Unassembled WGS sequence"/>
</dbReference>
<sequence length="185" mass="19756">MKQMKNTLAALLVLAVLAAGFAWLAQDDRVSKPMHTNGDVVGPDLHESAQDYQARTQETLDQAPADEPGYALIAFRQPMDAEAAGKTLESLKRVNAIVPANAAPIPLPEPTEGVSRGQVLEREWARVGLEPPAQIEALMVYDTGDALRALATSPDVFSIEVLAPDAAWGRFGIRPPARAGLPSVP</sequence>
<evidence type="ECO:0000256" key="1">
    <source>
        <dbReference type="SAM" id="SignalP"/>
    </source>
</evidence>
<evidence type="ECO:0000313" key="2">
    <source>
        <dbReference type="EMBL" id="SFG38606.1"/>
    </source>
</evidence>
<gene>
    <name evidence="2" type="ORF">SAMN05660282_00755</name>
</gene>
<name>A0A1I2RLF5_9CORY</name>
<keyword evidence="1" id="KW-0732">Signal</keyword>
<accession>A0A1I2RLF5</accession>
<dbReference type="RefSeq" id="WP_092284560.1">
    <property type="nucleotide sequence ID" value="NZ_VXKI01000010.1"/>
</dbReference>
<feature type="signal peptide" evidence="1">
    <location>
        <begin position="1"/>
        <end position="25"/>
    </location>
</feature>
<reference evidence="2 3" key="1">
    <citation type="submission" date="2016-10" db="EMBL/GenBank/DDBJ databases">
        <authorList>
            <person name="de Groot N.N."/>
        </authorList>
    </citation>
    <scope>NUCLEOTIDE SEQUENCE [LARGE SCALE GENOMIC DNA]</scope>
    <source>
        <strain>J11</strain>
        <strain evidence="3">PG 39</strain>
    </source>
</reference>
<keyword evidence="3" id="KW-1185">Reference proteome</keyword>
<organism evidence="2 3">
    <name type="scientific">Corynebacterium spheniscorum</name>
    <dbReference type="NCBI Taxonomy" id="185761"/>
    <lineage>
        <taxon>Bacteria</taxon>
        <taxon>Bacillati</taxon>
        <taxon>Actinomycetota</taxon>
        <taxon>Actinomycetes</taxon>
        <taxon>Mycobacteriales</taxon>
        <taxon>Corynebacteriaceae</taxon>
        <taxon>Corynebacterium</taxon>
    </lineage>
</organism>
<dbReference type="AlphaFoldDB" id="A0A1I2RLF5"/>
<dbReference type="STRING" id="185761.SAMN05660282_00755"/>
<dbReference type="OrthoDB" id="4424197at2"/>
<protein>
    <recommendedName>
        <fullName evidence="4">LytR cell envelope-related transcriptional attenuator</fullName>
    </recommendedName>
</protein>